<evidence type="ECO:0000313" key="1">
    <source>
        <dbReference type="EMBL" id="MBE9236671.1"/>
    </source>
</evidence>
<reference evidence="1 2" key="1">
    <citation type="submission" date="2020-10" db="EMBL/GenBank/DDBJ databases">
        <authorList>
            <person name="Castelo-Branco R."/>
            <person name="Eusebio N."/>
            <person name="Adriana R."/>
            <person name="Vieira A."/>
            <person name="Brugerolle De Fraissinette N."/>
            <person name="Rezende De Castro R."/>
            <person name="Schneider M.P."/>
            <person name="Vasconcelos V."/>
            <person name="Leao P.N."/>
        </authorList>
    </citation>
    <scope>NUCLEOTIDE SEQUENCE [LARGE SCALE GENOMIC DNA]</scope>
    <source>
        <strain evidence="1 2">LEGE 00250</strain>
    </source>
</reference>
<evidence type="ECO:0000313" key="2">
    <source>
        <dbReference type="Proteomes" id="UP000606776"/>
    </source>
</evidence>
<protein>
    <submittedName>
        <fullName evidence="1">Uncharacterized protein</fullName>
    </submittedName>
</protein>
<dbReference type="RefSeq" id="WP_190348414.1">
    <property type="nucleotide sequence ID" value="NZ_JADEWB010000056.1"/>
</dbReference>
<gene>
    <name evidence="1" type="ORF">IQ227_11700</name>
</gene>
<accession>A0ABR9VDV3</accession>
<sequence length="94" mass="10832">MNCITVKQYFWQLANTTNVINADSLPLNNKNNVLGGRFIFMEVLYFHTFADTLIQLSPLTHLEKSCIGSSIFIKLSTKKYKIKSKISYKRNLVI</sequence>
<dbReference type="Proteomes" id="UP000606776">
    <property type="component" value="Unassembled WGS sequence"/>
</dbReference>
<comment type="caution">
    <text evidence="1">The sequence shown here is derived from an EMBL/GenBank/DDBJ whole genome shotgun (WGS) entry which is preliminary data.</text>
</comment>
<proteinExistence type="predicted"/>
<keyword evidence="2" id="KW-1185">Reference proteome</keyword>
<name>A0ABR9VDV3_9CYAN</name>
<dbReference type="EMBL" id="JADEWB010000056">
    <property type="protein sequence ID" value="MBE9236671.1"/>
    <property type="molecule type" value="Genomic_DNA"/>
</dbReference>
<organism evidence="1 2">
    <name type="scientific">Sphaerospermopsis aphanizomenoides LEGE 00250</name>
    <dbReference type="NCBI Taxonomy" id="2777972"/>
    <lineage>
        <taxon>Bacteria</taxon>
        <taxon>Bacillati</taxon>
        <taxon>Cyanobacteriota</taxon>
        <taxon>Cyanophyceae</taxon>
        <taxon>Nostocales</taxon>
        <taxon>Aphanizomenonaceae</taxon>
        <taxon>Sphaerospermopsis</taxon>
        <taxon>Sphaerospermopsis aphanizomenoides</taxon>
    </lineage>
</organism>